<keyword evidence="6" id="KW-1185">Reference proteome</keyword>
<dbReference type="InterPro" id="IPR016159">
    <property type="entry name" value="Cullin_repeat-like_dom_sf"/>
</dbReference>
<evidence type="ECO:0000313" key="6">
    <source>
        <dbReference type="Proteomes" id="UP000316621"/>
    </source>
</evidence>
<dbReference type="PROSITE" id="PS50069">
    <property type="entry name" value="CULLIN_2"/>
    <property type="match status" value="2"/>
</dbReference>
<dbReference type="InterPro" id="IPR036390">
    <property type="entry name" value="WH_DNA-bd_sf"/>
</dbReference>
<evidence type="ECO:0000256" key="1">
    <source>
        <dbReference type="ARBA" id="ARBA00006019"/>
    </source>
</evidence>
<dbReference type="Pfam" id="PF10557">
    <property type="entry name" value="Cullin_Nedd8"/>
    <property type="match status" value="1"/>
</dbReference>
<organism evidence="5 6">
    <name type="scientific">Papaver somniferum</name>
    <name type="common">Opium poppy</name>
    <dbReference type="NCBI Taxonomy" id="3469"/>
    <lineage>
        <taxon>Eukaryota</taxon>
        <taxon>Viridiplantae</taxon>
        <taxon>Streptophyta</taxon>
        <taxon>Embryophyta</taxon>
        <taxon>Tracheophyta</taxon>
        <taxon>Spermatophyta</taxon>
        <taxon>Magnoliopsida</taxon>
        <taxon>Ranunculales</taxon>
        <taxon>Papaveraceae</taxon>
        <taxon>Papaveroideae</taxon>
        <taxon>Papaver</taxon>
    </lineage>
</organism>
<dbReference type="SMART" id="SM00884">
    <property type="entry name" value="Cullin_Nedd8"/>
    <property type="match status" value="1"/>
</dbReference>
<dbReference type="SUPFAM" id="SSF74788">
    <property type="entry name" value="Cullin repeat-like"/>
    <property type="match status" value="1"/>
</dbReference>
<reference evidence="5 6" key="1">
    <citation type="journal article" date="2018" name="Science">
        <title>The opium poppy genome and morphinan production.</title>
        <authorList>
            <person name="Guo L."/>
            <person name="Winzer T."/>
            <person name="Yang X."/>
            <person name="Li Y."/>
            <person name="Ning Z."/>
            <person name="He Z."/>
            <person name="Teodor R."/>
            <person name="Lu Y."/>
            <person name="Bowser T.A."/>
            <person name="Graham I.A."/>
            <person name="Ye K."/>
        </authorList>
    </citation>
    <scope>NUCLEOTIDE SEQUENCE [LARGE SCALE GENOMIC DNA]</scope>
    <source>
        <strain evidence="6">cv. HN1</strain>
        <tissue evidence="5">Leaves</tissue>
    </source>
</reference>
<evidence type="ECO:0000259" key="4">
    <source>
        <dbReference type="PROSITE" id="PS50069"/>
    </source>
</evidence>
<dbReference type="SUPFAM" id="SSF46785">
    <property type="entry name" value="Winged helix' DNA-binding domain"/>
    <property type="match status" value="1"/>
</dbReference>
<dbReference type="EMBL" id="CM010722">
    <property type="protein sequence ID" value="RZC74922.1"/>
    <property type="molecule type" value="Genomic_DNA"/>
</dbReference>
<dbReference type="STRING" id="3469.A0A4Y7KRB0"/>
<dbReference type="InterPro" id="IPR036317">
    <property type="entry name" value="Cullin_homology_sf"/>
</dbReference>
<dbReference type="FunFam" id="1.20.1310.10:FF:000020">
    <property type="entry name" value="Cullin-1, putative"/>
    <property type="match status" value="1"/>
</dbReference>
<dbReference type="Pfam" id="PF00888">
    <property type="entry name" value="Cullin"/>
    <property type="match status" value="2"/>
</dbReference>
<dbReference type="InterPro" id="IPR001373">
    <property type="entry name" value="Cullin_N"/>
</dbReference>
<dbReference type="InterPro" id="IPR045093">
    <property type="entry name" value="Cullin"/>
</dbReference>
<comment type="similarity">
    <text evidence="1 2 3">Belongs to the cullin family.</text>
</comment>
<dbReference type="PANTHER" id="PTHR11932">
    <property type="entry name" value="CULLIN"/>
    <property type="match status" value="1"/>
</dbReference>
<dbReference type="InterPro" id="IPR016158">
    <property type="entry name" value="Cullin_homology"/>
</dbReference>
<dbReference type="SUPFAM" id="SSF75632">
    <property type="entry name" value="Cullin homology domain"/>
    <property type="match status" value="1"/>
</dbReference>
<proteinExistence type="inferred from homology"/>
<evidence type="ECO:0000313" key="5">
    <source>
        <dbReference type="EMBL" id="RZC74922.1"/>
    </source>
</evidence>
<dbReference type="Proteomes" id="UP000316621">
    <property type="component" value="Chromosome 8"/>
</dbReference>
<name>A0A4Y7KRB0_PAPSO</name>
<evidence type="ECO:0000256" key="3">
    <source>
        <dbReference type="RuleBase" id="RU003829"/>
    </source>
</evidence>
<protein>
    <recommendedName>
        <fullName evidence="4">Cullin family profile domain-containing protein</fullName>
    </recommendedName>
</protein>
<dbReference type="AlphaFoldDB" id="A0A4Y7KRB0"/>
<dbReference type="GO" id="GO:0031625">
    <property type="term" value="F:ubiquitin protein ligase binding"/>
    <property type="evidence" value="ECO:0007669"/>
    <property type="project" value="InterPro"/>
</dbReference>
<dbReference type="Gene3D" id="1.10.10.10">
    <property type="entry name" value="Winged helix-like DNA-binding domain superfamily/Winged helix DNA-binding domain"/>
    <property type="match status" value="2"/>
</dbReference>
<dbReference type="SMART" id="SM00182">
    <property type="entry name" value="CULLIN"/>
    <property type="match status" value="1"/>
</dbReference>
<feature type="domain" description="Cullin family profile" evidence="4">
    <location>
        <begin position="400"/>
        <end position="444"/>
    </location>
</feature>
<sequence>MNTHYKLEEVWPQMEDGIRKLKNILEGVPGESQFDSDTYMRLYTTVYNLCTQQGRDDDVIHGRYIETYHTYLRSRVLPAIQEKHDVFMLRELMNRWANHKVIWGGLDYYLNDFEKAFLTDTADYYTRKASSWIQEDSCPDYMIKAEECLKREKDSVTKYLHSITEKKLLEKVQEHLLLNNAQQLLEKEHSGCHVLLRDDKTTDLDRMYRLFVNIKNGLNPITAAFKLHVTSDGTSIVIQADDAMATGKKEDKAAAGLQEQAFVRRLIELHDKYYAYVTNCFKKDDLFYKALKEAFEEFCNKDVGGSSVAELFSTFSDGILRKGGSSEKLSDDAIEETLDRIVTLLAYIDDKDLFAEFCRKKLARRLLFDKNSVDDAHERSFLTKLKQQCGTGEFQKNPVDLIVSTHQACLLMLFNDSDKLSYSEIRAGLNLTDDDVVRLLHSLSCAKYKILTKEPNTKTISKKDSFSWNVEFTDKMRRIKIPLPPSDEKKKVIEDVDKDRRFAIDASIVRIMKARKVLQYNELVTACVEQLSRMFKPDFKVIKKRIEDLIAREFLERDKDNTNTFKYLA</sequence>
<feature type="domain" description="Cullin family profile" evidence="4">
    <location>
        <begin position="307"/>
        <end position="396"/>
    </location>
</feature>
<dbReference type="InterPro" id="IPR036388">
    <property type="entry name" value="WH-like_DNA-bd_sf"/>
</dbReference>
<dbReference type="InterPro" id="IPR019559">
    <property type="entry name" value="Cullin_neddylation_domain"/>
</dbReference>
<dbReference type="Gramene" id="RZC74922">
    <property type="protein sequence ID" value="RZC74922"/>
    <property type="gene ID" value="C5167_050408"/>
</dbReference>
<gene>
    <name evidence="5" type="ORF">C5167_050408</name>
</gene>
<dbReference type="Gene3D" id="1.20.1310.10">
    <property type="entry name" value="Cullin Repeats"/>
    <property type="match status" value="3"/>
</dbReference>
<evidence type="ECO:0000256" key="2">
    <source>
        <dbReference type="PROSITE-ProRule" id="PRU00330"/>
    </source>
</evidence>
<dbReference type="FunFam" id="1.10.10.10:FF:000503">
    <property type="entry name" value="Cullin-1"/>
    <property type="match status" value="1"/>
</dbReference>
<accession>A0A4Y7KRB0</accession>
<dbReference type="GO" id="GO:0006511">
    <property type="term" value="P:ubiquitin-dependent protein catabolic process"/>
    <property type="evidence" value="ECO:0007669"/>
    <property type="project" value="InterPro"/>
</dbReference>